<accession>A0ACB7RW92</accession>
<reference evidence="1" key="1">
    <citation type="submission" date="2020-05" db="EMBL/GenBank/DDBJ databases">
        <title>Large-scale comparative analyses of tick genomes elucidate their genetic diversity and vector capacities.</title>
        <authorList>
            <person name="Jia N."/>
            <person name="Wang J."/>
            <person name="Shi W."/>
            <person name="Du L."/>
            <person name="Sun Y."/>
            <person name="Zhan W."/>
            <person name="Jiang J."/>
            <person name="Wang Q."/>
            <person name="Zhang B."/>
            <person name="Ji P."/>
            <person name="Sakyi L.B."/>
            <person name="Cui X."/>
            <person name="Yuan T."/>
            <person name="Jiang B."/>
            <person name="Yang W."/>
            <person name="Lam T.T.-Y."/>
            <person name="Chang Q."/>
            <person name="Ding S."/>
            <person name="Wang X."/>
            <person name="Zhu J."/>
            <person name="Ruan X."/>
            <person name="Zhao L."/>
            <person name="Wei J."/>
            <person name="Que T."/>
            <person name="Du C."/>
            <person name="Cheng J."/>
            <person name="Dai P."/>
            <person name="Han X."/>
            <person name="Huang E."/>
            <person name="Gao Y."/>
            <person name="Liu J."/>
            <person name="Shao H."/>
            <person name="Ye R."/>
            <person name="Li L."/>
            <person name="Wei W."/>
            <person name="Wang X."/>
            <person name="Wang C."/>
            <person name="Yang T."/>
            <person name="Huo Q."/>
            <person name="Li W."/>
            <person name="Guo W."/>
            <person name="Chen H."/>
            <person name="Zhou L."/>
            <person name="Ni X."/>
            <person name="Tian J."/>
            <person name="Zhou Y."/>
            <person name="Sheng Y."/>
            <person name="Liu T."/>
            <person name="Pan Y."/>
            <person name="Xia L."/>
            <person name="Li J."/>
            <person name="Zhao F."/>
            <person name="Cao W."/>
        </authorList>
    </citation>
    <scope>NUCLEOTIDE SEQUENCE</scope>
    <source>
        <strain evidence="1">Hyas-2018</strain>
    </source>
</reference>
<comment type="caution">
    <text evidence="1">The sequence shown here is derived from an EMBL/GenBank/DDBJ whole genome shotgun (WGS) entry which is preliminary data.</text>
</comment>
<organism evidence="1 2">
    <name type="scientific">Hyalomma asiaticum</name>
    <name type="common">Tick</name>
    <dbReference type="NCBI Taxonomy" id="266040"/>
    <lineage>
        <taxon>Eukaryota</taxon>
        <taxon>Metazoa</taxon>
        <taxon>Ecdysozoa</taxon>
        <taxon>Arthropoda</taxon>
        <taxon>Chelicerata</taxon>
        <taxon>Arachnida</taxon>
        <taxon>Acari</taxon>
        <taxon>Parasitiformes</taxon>
        <taxon>Ixodida</taxon>
        <taxon>Ixodoidea</taxon>
        <taxon>Ixodidae</taxon>
        <taxon>Hyalomminae</taxon>
        <taxon>Hyalomma</taxon>
    </lineage>
</organism>
<dbReference type="Proteomes" id="UP000821845">
    <property type="component" value="Chromosome 7"/>
</dbReference>
<sequence>MAVVIETTLGDLTVDLYTAERPRTCLNFLKLCKLKYYNLNLFHKVEQNFVAQTGDPSGTGRGGESMFAKLYGDQARYFEMEKKPRLKHLKLGTLSMVGSDDGLHGSQFIITLGENLDSLDGQHGVFGYVAEGFETLERINAAVCDGEGRPYQDIRICHTVILHDPFDDPAGLELPDASPEPTLELLRSDRIGAHEVVDDTQGRSMEEIEEEIKAKEARARATVLEMIGDLPDVDAAPPENVLFVCKLNPVTTDEDLEIIFSRFGPVKSCEVIRDRKTGDSLQYAFIEFEEREHCENAYFKMDNVLIDDRRIHVDFSQSVAKLRWKGKGRGVEYINDDKGGKKAKGARFELKEAARRGGAAGQYDLVWSDDEDSSKQKEQSERGHKDRKKESHRDRHWDGHKGNRSDGHRDSHKEGHRDGRGDAPRDGRSDGHRDGRSDGHKDGRGDIPRDRRSDGRRDGHKDGRTDGHRDDRGADSHRGRHGDNHRSSHRDEESKSHRDEHQERSRERDHRDEWREKDRSYKRSHDHQSSSSRHVSESRSRSKRMHHDR</sequence>
<dbReference type="EMBL" id="CM023487">
    <property type="protein sequence ID" value="KAH6925162.1"/>
    <property type="molecule type" value="Genomic_DNA"/>
</dbReference>
<protein>
    <submittedName>
        <fullName evidence="1">Uncharacterized protein</fullName>
    </submittedName>
</protein>
<gene>
    <name evidence="1" type="ORF">HPB50_001403</name>
</gene>
<evidence type="ECO:0000313" key="2">
    <source>
        <dbReference type="Proteomes" id="UP000821845"/>
    </source>
</evidence>
<keyword evidence="2" id="KW-1185">Reference proteome</keyword>
<name>A0ACB7RW92_HYAAI</name>
<proteinExistence type="predicted"/>
<evidence type="ECO:0000313" key="1">
    <source>
        <dbReference type="EMBL" id="KAH6925162.1"/>
    </source>
</evidence>